<dbReference type="Pfam" id="PF00069">
    <property type="entry name" value="Pkinase"/>
    <property type="match status" value="1"/>
</dbReference>
<evidence type="ECO:0000256" key="8">
    <source>
        <dbReference type="ARBA" id="ARBA00022741"/>
    </source>
</evidence>
<dbReference type="InterPro" id="IPR017441">
    <property type="entry name" value="Protein_kinase_ATP_BS"/>
</dbReference>
<feature type="compositionally biased region" description="Polar residues" evidence="15">
    <location>
        <begin position="487"/>
        <end position="503"/>
    </location>
</feature>
<dbReference type="Gene3D" id="1.10.510.10">
    <property type="entry name" value="Transferase(Phosphotransferase) domain 1"/>
    <property type="match status" value="1"/>
</dbReference>
<dbReference type="Gene3D" id="3.30.200.20">
    <property type="entry name" value="Phosphorylase Kinase, domain 1"/>
    <property type="match status" value="1"/>
</dbReference>
<dbReference type="SMART" id="SM00220">
    <property type="entry name" value="S_TKc"/>
    <property type="match status" value="1"/>
</dbReference>
<comment type="subcellular location">
    <subcellularLocation>
        <location evidence="1">Membrane</location>
        <topology evidence="1">Single-pass type I membrane protein</topology>
    </subcellularLocation>
</comment>
<feature type="region of interest" description="Disordered" evidence="15">
    <location>
        <begin position="486"/>
        <end position="509"/>
    </location>
</feature>
<dbReference type="OrthoDB" id="69842at2759"/>
<keyword evidence="11 16" id="KW-1133">Transmembrane helix</keyword>
<evidence type="ECO:0000256" key="17">
    <source>
        <dbReference type="SAM" id="SignalP"/>
    </source>
</evidence>
<keyword evidence="4" id="KW-0723">Serine/threonine-protein kinase</keyword>
<reference evidence="19 20" key="2">
    <citation type="journal article" date="2019" name="G3 (Bethesda)">
        <title>Hybrid Assembly of the Genome of the Entomopathogenic Nematode Steinernema carpocapsae Identifies the X-Chromosome.</title>
        <authorList>
            <person name="Serra L."/>
            <person name="Macchietto M."/>
            <person name="Macias-Munoz A."/>
            <person name="McGill C.J."/>
            <person name="Rodriguez I.M."/>
            <person name="Rodriguez B."/>
            <person name="Murad R."/>
            <person name="Mortazavi A."/>
        </authorList>
    </citation>
    <scope>NUCLEOTIDE SEQUENCE [LARGE SCALE GENOMIC DNA]</scope>
    <source>
        <strain evidence="19 20">ALL</strain>
    </source>
</reference>
<dbReference type="SUPFAM" id="SSF56112">
    <property type="entry name" value="Protein kinase-like (PK-like)"/>
    <property type="match status" value="1"/>
</dbReference>
<evidence type="ECO:0000256" key="10">
    <source>
        <dbReference type="ARBA" id="ARBA00022840"/>
    </source>
</evidence>
<keyword evidence="8 14" id="KW-0547">Nucleotide-binding</keyword>
<dbReference type="PROSITE" id="PS00107">
    <property type="entry name" value="PROTEIN_KINASE_ATP"/>
    <property type="match status" value="1"/>
</dbReference>
<reference evidence="19 20" key="1">
    <citation type="journal article" date="2015" name="Genome Biol.">
        <title>Comparative genomics of Steinernema reveals deeply conserved gene regulatory networks.</title>
        <authorList>
            <person name="Dillman A.R."/>
            <person name="Macchietto M."/>
            <person name="Porter C.F."/>
            <person name="Rogers A."/>
            <person name="Williams B."/>
            <person name="Antoshechkin I."/>
            <person name="Lee M.M."/>
            <person name="Goodwin Z."/>
            <person name="Lu X."/>
            <person name="Lewis E.E."/>
            <person name="Goodrich-Blair H."/>
            <person name="Stock S.P."/>
            <person name="Adams B.J."/>
            <person name="Sternberg P.W."/>
            <person name="Mortazavi A."/>
        </authorList>
    </citation>
    <scope>NUCLEOTIDE SEQUENCE [LARGE SCALE GENOMIC DNA]</scope>
    <source>
        <strain evidence="19 20">ALL</strain>
    </source>
</reference>
<dbReference type="GO" id="GO:0005886">
    <property type="term" value="C:plasma membrane"/>
    <property type="evidence" value="ECO:0007669"/>
    <property type="project" value="TreeGrafter"/>
</dbReference>
<evidence type="ECO:0000256" key="16">
    <source>
        <dbReference type="SAM" id="Phobius"/>
    </source>
</evidence>
<evidence type="ECO:0000256" key="15">
    <source>
        <dbReference type="SAM" id="MobiDB-lite"/>
    </source>
</evidence>
<evidence type="ECO:0000256" key="12">
    <source>
        <dbReference type="ARBA" id="ARBA00023136"/>
    </source>
</evidence>
<dbReference type="GO" id="GO:0071363">
    <property type="term" value="P:cellular response to growth factor stimulus"/>
    <property type="evidence" value="ECO:0007669"/>
    <property type="project" value="TreeGrafter"/>
</dbReference>
<dbReference type="PROSITE" id="PS00108">
    <property type="entry name" value="PROTEIN_KINASE_ST"/>
    <property type="match status" value="1"/>
</dbReference>
<dbReference type="GO" id="GO:0005524">
    <property type="term" value="F:ATP binding"/>
    <property type="evidence" value="ECO:0007669"/>
    <property type="project" value="UniProtKB-UniRule"/>
</dbReference>
<keyword evidence="9" id="KW-0418">Kinase</keyword>
<dbReference type="AlphaFoldDB" id="A0A4U8UY74"/>
<keyword evidence="12 16" id="KW-0472">Membrane</keyword>
<evidence type="ECO:0000256" key="5">
    <source>
        <dbReference type="ARBA" id="ARBA00022679"/>
    </source>
</evidence>
<dbReference type="PANTHER" id="PTHR23255:SF71">
    <property type="entry name" value="RECEPTOR PROTEIN SERINE_THREONINE KINASE"/>
    <property type="match status" value="1"/>
</dbReference>
<dbReference type="PANTHER" id="PTHR23255">
    <property type="entry name" value="TRANSFORMING GROWTH FACTOR-BETA RECEPTOR TYPE I AND II"/>
    <property type="match status" value="1"/>
</dbReference>
<keyword evidence="20" id="KW-1185">Reference proteome</keyword>
<evidence type="ECO:0000256" key="2">
    <source>
        <dbReference type="ARBA" id="ARBA00009605"/>
    </source>
</evidence>
<proteinExistence type="inferred from homology"/>
<dbReference type="GO" id="GO:0043235">
    <property type="term" value="C:receptor complex"/>
    <property type="evidence" value="ECO:0007669"/>
    <property type="project" value="TreeGrafter"/>
</dbReference>
<evidence type="ECO:0000256" key="3">
    <source>
        <dbReference type="ARBA" id="ARBA00012401"/>
    </source>
</evidence>
<dbReference type="Gene3D" id="2.10.60.10">
    <property type="entry name" value="CD59"/>
    <property type="match status" value="1"/>
</dbReference>
<dbReference type="STRING" id="34508.A0A4U8UY74"/>
<evidence type="ECO:0000313" key="20">
    <source>
        <dbReference type="Proteomes" id="UP000298663"/>
    </source>
</evidence>
<dbReference type="EC" id="2.7.11.30" evidence="3"/>
<evidence type="ECO:0000256" key="1">
    <source>
        <dbReference type="ARBA" id="ARBA00004479"/>
    </source>
</evidence>
<evidence type="ECO:0000256" key="14">
    <source>
        <dbReference type="PROSITE-ProRule" id="PRU10141"/>
    </source>
</evidence>
<accession>A0A4U8UY74</accession>
<comment type="similarity">
    <text evidence="2">Belongs to the protein kinase superfamily. TKL Ser/Thr protein kinase family. TGFB receptor subfamily.</text>
</comment>
<feature type="chain" id="PRO_5020971590" description="receptor protein serine/threonine kinase" evidence="17">
    <location>
        <begin position="29"/>
        <end position="536"/>
    </location>
</feature>
<feature type="domain" description="Protein kinase" evidence="18">
    <location>
        <begin position="269"/>
        <end position="536"/>
    </location>
</feature>
<feature type="binding site" evidence="14">
    <location>
        <position position="296"/>
    </location>
    <ligand>
        <name>ATP</name>
        <dbReference type="ChEBI" id="CHEBI:30616"/>
    </ligand>
</feature>
<evidence type="ECO:0000256" key="9">
    <source>
        <dbReference type="ARBA" id="ARBA00022777"/>
    </source>
</evidence>
<keyword evidence="5" id="KW-0808">Transferase</keyword>
<dbReference type="GO" id="GO:0004675">
    <property type="term" value="F:transmembrane receptor protein serine/threonine kinase activity"/>
    <property type="evidence" value="ECO:0007669"/>
    <property type="project" value="UniProtKB-EC"/>
</dbReference>
<feature type="transmembrane region" description="Helical" evidence="16">
    <location>
        <begin position="189"/>
        <end position="213"/>
    </location>
</feature>
<dbReference type="InterPro" id="IPR000719">
    <property type="entry name" value="Prot_kinase_dom"/>
</dbReference>
<dbReference type="CDD" id="cd23586">
    <property type="entry name" value="TFP_LU_ECD_sma6"/>
    <property type="match status" value="1"/>
</dbReference>
<name>A0A4U8UY74_STECR</name>
<dbReference type="InterPro" id="IPR008271">
    <property type="entry name" value="Ser/Thr_kinase_AS"/>
</dbReference>
<evidence type="ECO:0000259" key="18">
    <source>
        <dbReference type="PROSITE" id="PS50011"/>
    </source>
</evidence>
<feature type="signal peptide" evidence="17">
    <location>
        <begin position="1"/>
        <end position="28"/>
    </location>
</feature>
<evidence type="ECO:0000256" key="4">
    <source>
        <dbReference type="ARBA" id="ARBA00022527"/>
    </source>
</evidence>
<keyword evidence="7 17" id="KW-0732">Signal</keyword>
<evidence type="ECO:0000256" key="13">
    <source>
        <dbReference type="ARBA" id="ARBA00023170"/>
    </source>
</evidence>
<comment type="caution">
    <text evidence="19">The sequence shown here is derived from an EMBL/GenBank/DDBJ whole genome shotgun (WGS) entry which is preliminary data.</text>
</comment>
<dbReference type="PROSITE" id="PS50011">
    <property type="entry name" value="PROTEIN_KINASE_DOM"/>
    <property type="match status" value="1"/>
</dbReference>
<evidence type="ECO:0000256" key="7">
    <source>
        <dbReference type="ARBA" id="ARBA00022729"/>
    </source>
</evidence>
<organism evidence="19 20">
    <name type="scientific">Steinernema carpocapsae</name>
    <name type="common">Entomopathogenic nematode</name>
    <dbReference type="NCBI Taxonomy" id="34508"/>
    <lineage>
        <taxon>Eukaryota</taxon>
        <taxon>Metazoa</taxon>
        <taxon>Ecdysozoa</taxon>
        <taxon>Nematoda</taxon>
        <taxon>Chromadorea</taxon>
        <taxon>Rhabditida</taxon>
        <taxon>Tylenchina</taxon>
        <taxon>Panagrolaimomorpha</taxon>
        <taxon>Strongyloidoidea</taxon>
        <taxon>Steinernematidae</taxon>
        <taxon>Steinernema</taxon>
    </lineage>
</organism>
<sequence>MFHSDAAKMKPSLYVFGLLVCCAGGVLQERQRSKAETDVINGLPAFTDVDDLMAKLRVQHPNYNRHRGNSIKELSSKNLCYCTDEGACDRKDTCFKEADAACFHAQEQVLNREKGRMETWHIYGCAPKERGSNGSHLTCNGYRSHHSRPFTIGCCYEGNYCNRHVVPSPYANGVYAFGGHESGQLRSNYAWVVEILIVGMVFATLSTFAILSYRKFYLPNTKKGCGSDLPTLDFLDLEAIEKESLLFDMSSGLGCGQAVLNRRNVAMQLELGEVVGRGRYGEVRKAAYRGRTVAVKTFYTTEEDSWRNERAIYETNMLNHDNILQFVAADISSVDSMTQMLLITDFCEYGSLYDYLRSGVKITLEEAIKLAYTSICGVEHLHCPVIGTENRNKPEIAHRDIKTKNVIVKRPGVCCIADFGLAVQYKDELTPKNVKVRVGTKRYMSPEVLTDTLNVANFDNFKLSDIYAFSLLLWEILVHLSPESDSHSVANTTSSGLNSLEKQNSFKKEKNKPVQYYHVNEIDHKNANLQCYQARG</sequence>
<protein>
    <recommendedName>
        <fullName evidence="3">receptor protein serine/threonine kinase</fullName>
        <ecNumber evidence="3">2.7.11.30</ecNumber>
    </recommendedName>
</protein>
<keyword evidence="6 16" id="KW-0812">Transmembrane</keyword>
<keyword evidence="10 14" id="KW-0067">ATP-binding</keyword>
<evidence type="ECO:0000313" key="19">
    <source>
        <dbReference type="EMBL" id="TMS38466.1"/>
    </source>
</evidence>
<dbReference type="EMBL" id="AZBU02000001">
    <property type="protein sequence ID" value="TMS38466.1"/>
    <property type="molecule type" value="Genomic_DNA"/>
</dbReference>
<evidence type="ECO:0000256" key="11">
    <source>
        <dbReference type="ARBA" id="ARBA00022989"/>
    </source>
</evidence>
<dbReference type="InterPro" id="IPR011009">
    <property type="entry name" value="Kinase-like_dom_sf"/>
</dbReference>
<evidence type="ECO:0000256" key="6">
    <source>
        <dbReference type="ARBA" id="ARBA00022692"/>
    </source>
</evidence>
<dbReference type="Proteomes" id="UP000298663">
    <property type="component" value="Unassembled WGS sequence"/>
</dbReference>
<gene>
    <name evidence="19" type="ORF">L596_005186</name>
</gene>
<keyword evidence="13" id="KW-0675">Receptor</keyword>
<dbReference type="InterPro" id="IPR000333">
    <property type="entry name" value="TGFB_receptor"/>
</dbReference>
<dbReference type="InterPro" id="IPR045860">
    <property type="entry name" value="Snake_toxin-like_sf"/>
</dbReference>